<evidence type="ECO:0000313" key="2">
    <source>
        <dbReference type="Proteomes" id="UP000008281"/>
    </source>
</evidence>
<accession>E3MWB8</accession>
<dbReference type="HOGENOM" id="CLU_2212404_0_0_1"/>
<name>E3MWB8_CAERE</name>
<dbReference type="Proteomes" id="UP000008281">
    <property type="component" value="Unassembled WGS sequence"/>
</dbReference>
<gene>
    <name evidence="1" type="ORF">CRE_29086</name>
</gene>
<organism evidence="2">
    <name type="scientific">Caenorhabditis remanei</name>
    <name type="common">Caenorhabditis vulgaris</name>
    <dbReference type="NCBI Taxonomy" id="31234"/>
    <lineage>
        <taxon>Eukaryota</taxon>
        <taxon>Metazoa</taxon>
        <taxon>Ecdysozoa</taxon>
        <taxon>Nematoda</taxon>
        <taxon>Chromadorea</taxon>
        <taxon>Rhabditida</taxon>
        <taxon>Rhabditina</taxon>
        <taxon>Rhabditomorpha</taxon>
        <taxon>Rhabditoidea</taxon>
        <taxon>Rhabditidae</taxon>
        <taxon>Peloderinae</taxon>
        <taxon>Caenorhabditis</taxon>
    </lineage>
</organism>
<dbReference type="EMBL" id="DS268486">
    <property type="protein sequence ID" value="EFP10511.1"/>
    <property type="molecule type" value="Genomic_DNA"/>
</dbReference>
<reference evidence="1" key="1">
    <citation type="submission" date="2007-07" db="EMBL/GenBank/DDBJ databases">
        <title>PCAP assembly of the Caenorhabditis remanei genome.</title>
        <authorList>
            <consortium name="The Caenorhabditis remanei Sequencing Consortium"/>
            <person name="Wilson R.K."/>
        </authorList>
    </citation>
    <scope>NUCLEOTIDE SEQUENCE [LARGE SCALE GENOMIC DNA]</scope>
    <source>
        <strain evidence="1">PB4641</strain>
    </source>
</reference>
<dbReference type="InParanoid" id="E3MWB8"/>
<evidence type="ECO:0000313" key="1">
    <source>
        <dbReference type="EMBL" id="EFP10511.1"/>
    </source>
</evidence>
<proteinExistence type="predicted"/>
<sequence length="107" mass="12501">MTGFEGIRVRFPTNERTTFLKPAELKLLVIVNFDRNFRGIEWNKLRIPIFSSNLIRMRAKVWMSFSTTLGILKCSKTLSIQKLSSEPPIYPKSSTNWDVHQEEELII</sequence>
<dbReference type="AlphaFoldDB" id="E3MWB8"/>
<keyword evidence="2" id="KW-1185">Reference proteome</keyword>
<protein>
    <submittedName>
        <fullName evidence="1">Uncharacterized protein</fullName>
    </submittedName>
</protein>